<dbReference type="EMBL" id="PIPY01000001">
    <property type="protein sequence ID" value="RUO63640.1"/>
    <property type="molecule type" value="Genomic_DNA"/>
</dbReference>
<feature type="signal peptide" evidence="1">
    <location>
        <begin position="1"/>
        <end position="22"/>
    </location>
</feature>
<dbReference type="Gene3D" id="3.40.710.10">
    <property type="entry name" value="DD-peptidase/beta-lactamase superfamily"/>
    <property type="match status" value="1"/>
</dbReference>
<dbReference type="InterPro" id="IPR023650">
    <property type="entry name" value="Beta-lactam_class-A_AS"/>
</dbReference>
<protein>
    <recommendedName>
        <fullName evidence="2">Beta-lactamase-related domain-containing protein</fullName>
    </recommendedName>
</protein>
<evidence type="ECO:0000313" key="3">
    <source>
        <dbReference type="EMBL" id="RUO63640.1"/>
    </source>
</evidence>
<dbReference type="Pfam" id="PF00144">
    <property type="entry name" value="Beta-lactamase"/>
    <property type="match status" value="1"/>
</dbReference>
<dbReference type="RefSeq" id="WP_126753349.1">
    <property type="nucleotide sequence ID" value="NZ_PIPY01000001.1"/>
</dbReference>
<sequence>MAAHIKSCFIFLVLVVFATAAAAQTRNDDVTAHAELKRIADYLAAANLYSGTMMLTVDGHSFEPVVVKRQDDKAAPVDVSTPFNMGSVGKLLTLAVILNKVEEGQLALDGTIAEYWPNSGMENAEQITIAQLLSHTSGYGNYFGAGNYSLEQRTIDDFLQLIRSEGVEFAPEQGFSYSNSAFWILMRIAEKVDPQQRSWLELFDAYVATPLDINLHRFQPDQDYNSRPAALAVSPFGDVSPISAEKNDARPGPDGGFYITIGDLARFHAGLLDGDIVSPQMLQQSTRKRSHFESLGCDIGLVWELCSYDNVEYRSKGGTTAGSGAGIFDWQIDGHQYRLVMLSNLYNAPLFVFPGIARELTNDRDFVAPETNEHPLAWLWQKVTADEVSQVTREPDLWYQQRGQFIGDLQFIVFAMSAAREGYQEAAEQLLQMHIIRHPEQGFAQRVLKRIQQG</sequence>
<dbReference type="PANTHER" id="PTHR43283:SF3">
    <property type="entry name" value="BETA-LACTAMASE FAMILY PROTEIN (AFU_ORTHOLOGUE AFUA_5G07500)"/>
    <property type="match status" value="1"/>
</dbReference>
<feature type="domain" description="Beta-lactamase-related" evidence="2">
    <location>
        <begin position="50"/>
        <end position="294"/>
    </location>
</feature>
<keyword evidence="1" id="KW-0732">Signal</keyword>
<dbReference type="InterPro" id="IPR050789">
    <property type="entry name" value="Diverse_Enzym_Activities"/>
</dbReference>
<dbReference type="PANTHER" id="PTHR43283">
    <property type="entry name" value="BETA-LACTAMASE-RELATED"/>
    <property type="match status" value="1"/>
</dbReference>
<dbReference type="SUPFAM" id="SSF56601">
    <property type="entry name" value="beta-lactamase/transpeptidase-like"/>
    <property type="match status" value="1"/>
</dbReference>
<organism evidence="3 4">
    <name type="scientific">Pseudidiomarina insulisalsae</name>
    <dbReference type="NCBI Taxonomy" id="575789"/>
    <lineage>
        <taxon>Bacteria</taxon>
        <taxon>Pseudomonadati</taxon>
        <taxon>Pseudomonadota</taxon>
        <taxon>Gammaproteobacteria</taxon>
        <taxon>Alteromonadales</taxon>
        <taxon>Idiomarinaceae</taxon>
        <taxon>Pseudidiomarina</taxon>
    </lineage>
</organism>
<evidence type="ECO:0000259" key="2">
    <source>
        <dbReference type="Pfam" id="PF00144"/>
    </source>
</evidence>
<evidence type="ECO:0000313" key="4">
    <source>
        <dbReference type="Proteomes" id="UP000288259"/>
    </source>
</evidence>
<dbReference type="AlphaFoldDB" id="A0A432YQL6"/>
<dbReference type="OrthoDB" id="9799367at2"/>
<evidence type="ECO:0000256" key="1">
    <source>
        <dbReference type="SAM" id="SignalP"/>
    </source>
</evidence>
<gene>
    <name evidence="3" type="ORF">CWI71_00825</name>
</gene>
<dbReference type="PROSITE" id="PS00146">
    <property type="entry name" value="BETA_LACTAMASE_A"/>
    <property type="match status" value="1"/>
</dbReference>
<proteinExistence type="predicted"/>
<dbReference type="Proteomes" id="UP000288259">
    <property type="component" value="Unassembled WGS sequence"/>
</dbReference>
<accession>A0A432YQL6</accession>
<dbReference type="InterPro" id="IPR012338">
    <property type="entry name" value="Beta-lactam/transpept-like"/>
</dbReference>
<name>A0A432YQL6_9GAMM</name>
<keyword evidence="4" id="KW-1185">Reference proteome</keyword>
<comment type="caution">
    <text evidence="3">The sequence shown here is derived from an EMBL/GenBank/DDBJ whole genome shotgun (WGS) entry which is preliminary data.</text>
</comment>
<dbReference type="InterPro" id="IPR001466">
    <property type="entry name" value="Beta-lactam-related"/>
</dbReference>
<reference evidence="4" key="1">
    <citation type="journal article" date="2018" name="Front. Microbiol.">
        <title>Genome-Based Analysis Reveals the Taxonomy and Diversity of the Family Idiomarinaceae.</title>
        <authorList>
            <person name="Liu Y."/>
            <person name="Lai Q."/>
            <person name="Shao Z."/>
        </authorList>
    </citation>
    <scope>NUCLEOTIDE SEQUENCE [LARGE SCALE GENOMIC DNA]</scope>
    <source>
        <strain evidence="4">CVS-6</strain>
    </source>
</reference>
<feature type="chain" id="PRO_5019090551" description="Beta-lactamase-related domain-containing protein" evidence="1">
    <location>
        <begin position="23"/>
        <end position="454"/>
    </location>
</feature>